<evidence type="ECO:0000256" key="3">
    <source>
        <dbReference type="ARBA" id="ARBA00022833"/>
    </source>
</evidence>
<keyword evidence="2 8" id="KW-0863">Zinc-finger</keyword>
<feature type="compositionally biased region" description="Polar residues" evidence="10">
    <location>
        <begin position="1"/>
        <end position="19"/>
    </location>
</feature>
<keyword evidence="5 8" id="KW-0238">DNA-binding</keyword>
<evidence type="ECO:0000313" key="13">
    <source>
        <dbReference type="RefSeq" id="XP_022954648.1"/>
    </source>
</evidence>
<comment type="subcellular location">
    <subcellularLocation>
        <location evidence="8 9">Nucleus</location>
    </subcellularLocation>
</comment>
<evidence type="ECO:0000256" key="5">
    <source>
        <dbReference type="ARBA" id="ARBA00023125"/>
    </source>
</evidence>
<dbReference type="InterPro" id="IPR045174">
    <property type="entry name" value="Dof"/>
</dbReference>
<dbReference type="PANTHER" id="PTHR31992:SF141">
    <property type="entry name" value="DOF ZINC FINGER PROTEIN DOF1.4"/>
    <property type="match status" value="1"/>
</dbReference>
<evidence type="ECO:0000256" key="10">
    <source>
        <dbReference type="SAM" id="MobiDB-lite"/>
    </source>
</evidence>
<keyword evidence="1 9" id="KW-0479">Metal-binding</keyword>
<evidence type="ECO:0000256" key="1">
    <source>
        <dbReference type="ARBA" id="ARBA00022723"/>
    </source>
</evidence>
<keyword evidence="7 8" id="KW-0539">Nucleus</keyword>
<dbReference type="GeneID" id="111456846"/>
<protein>
    <recommendedName>
        <fullName evidence="9">Dof zinc finger protein</fullName>
    </recommendedName>
</protein>
<dbReference type="Pfam" id="PF02701">
    <property type="entry name" value="Zn_ribbon_Dof"/>
    <property type="match status" value="1"/>
</dbReference>
<keyword evidence="3 9" id="KW-0862">Zinc</keyword>
<evidence type="ECO:0000313" key="12">
    <source>
        <dbReference type="Proteomes" id="UP000504609"/>
    </source>
</evidence>
<keyword evidence="4 9" id="KW-0805">Transcription regulation</keyword>
<keyword evidence="12" id="KW-1185">Reference proteome</keyword>
<dbReference type="GO" id="GO:0008270">
    <property type="term" value="F:zinc ion binding"/>
    <property type="evidence" value="ECO:0007669"/>
    <property type="project" value="UniProtKB-KW"/>
</dbReference>
<proteinExistence type="predicted"/>
<dbReference type="Proteomes" id="UP000504609">
    <property type="component" value="Unplaced"/>
</dbReference>
<dbReference type="KEGG" id="cmos:111456846"/>
<dbReference type="PROSITE" id="PS01361">
    <property type="entry name" value="ZF_DOF_1"/>
    <property type="match status" value="1"/>
</dbReference>
<dbReference type="GO" id="GO:0005634">
    <property type="term" value="C:nucleus"/>
    <property type="evidence" value="ECO:0007669"/>
    <property type="project" value="UniProtKB-SubCell"/>
</dbReference>
<comment type="function">
    <text evidence="9">Transcription factor that binds specifically to a 5'-AA[AG]G-3' consensus core sequence.</text>
</comment>
<dbReference type="AlphaFoldDB" id="A0A6J1GRN9"/>
<feature type="domain" description="Dof-type" evidence="11">
    <location>
        <begin position="54"/>
        <end position="108"/>
    </location>
</feature>
<accession>A0A6J1GRN9</accession>
<feature type="compositionally biased region" description="Low complexity" evidence="10">
    <location>
        <begin position="112"/>
        <end position="136"/>
    </location>
</feature>
<feature type="compositionally biased region" description="Basic and acidic residues" evidence="10">
    <location>
        <begin position="20"/>
        <end position="29"/>
    </location>
</feature>
<dbReference type="GO" id="GO:0003677">
    <property type="term" value="F:DNA binding"/>
    <property type="evidence" value="ECO:0007669"/>
    <property type="project" value="UniProtKB-UniRule"/>
</dbReference>
<dbReference type="RefSeq" id="XP_022954648.1">
    <property type="nucleotide sequence ID" value="XM_023098880.1"/>
</dbReference>
<keyword evidence="6 9" id="KW-0804">Transcription</keyword>
<dbReference type="GO" id="GO:0003700">
    <property type="term" value="F:DNA-binding transcription factor activity"/>
    <property type="evidence" value="ECO:0007669"/>
    <property type="project" value="UniProtKB-UniRule"/>
</dbReference>
<evidence type="ECO:0000256" key="9">
    <source>
        <dbReference type="RuleBase" id="RU369094"/>
    </source>
</evidence>
<evidence type="ECO:0000256" key="6">
    <source>
        <dbReference type="ARBA" id="ARBA00023163"/>
    </source>
</evidence>
<dbReference type="PANTHER" id="PTHR31992">
    <property type="entry name" value="DOF ZINC FINGER PROTEIN DOF1.4-RELATED"/>
    <property type="match status" value="1"/>
</dbReference>
<feature type="compositionally biased region" description="Polar residues" evidence="10">
    <location>
        <begin position="35"/>
        <end position="49"/>
    </location>
</feature>
<sequence>MALISSSATQYPQMKNHQSNLDHNDEHHQKGLNLMGSSSRSTMVKQQQPPQEPLRCPRCDSSNTKFCYYNNYSLSQPRYFCKACKRYWTRGGTLRNVPVGGGCRKNKRLKRSTTTATATATTHSSSSPAPDSTSSSSTSCANNIFYGSDLNVPFSGYDHLQPQLNALGLGFSSTNMDHRDLHVNGFNSSSVFSSYLFGNPSWSSKFMNGVGSSVFDNLDSPPFDQYHVMGSNGGDQLKDEMKRLDWNQQNQRDEIIAQSNDPNCLYANWSSQIWHDPTNLGSSLGSSITSSLI</sequence>
<name>A0A6J1GRN9_CUCMO</name>
<evidence type="ECO:0000256" key="8">
    <source>
        <dbReference type="PROSITE-ProRule" id="PRU00071"/>
    </source>
</evidence>
<feature type="region of interest" description="Disordered" evidence="10">
    <location>
        <begin position="1"/>
        <end position="57"/>
    </location>
</feature>
<reference evidence="13" key="1">
    <citation type="submission" date="2025-08" db="UniProtKB">
        <authorList>
            <consortium name="RefSeq"/>
        </authorList>
    </citation>
    <scope>IDENTIFICATION</scope>
    <source>
        <tissue evidence="13">Young leaves</tissue>
    </source>
</reference>
<evidence type="ECO:0000259" key="11">
    <source>
        <dbReference type="PROSITE" id="PS50884"/>
    </source>
</evidence>
<evidence type="ECO:0000256" key="7">
    <source>
        <dbReference type="ARBA" id="ARBA00023242"/>
    </source>
</evidence>
<organism evidence="12 13">
    <name type="scientific">Cucurbita moschata</name>
    <name type="common">Winter crookneck squash</name>
    <name type="synonym">Cucurbita pepo var. moschata</name>
    <dbReference type="NCBI Taxonomy" id="3662"/>
    <lineage>
        <taxon>Eukaryota</taxon>
        <taxon>Viridiplantae</taxon>
        <taxon>Streptophyta</taxon>
        <taxon>Embryophyta</taxon>
        <taxon>Tracheophyta</taxon>
        <taxon>Spermatophyta</taxon>
        <taxon>Magnoliopsida</taxon>
        <taxon>eudicotyledons</taxon>
        <taxon>Gunneridae</taxon>
        <taxon>Pentapetalae</taxon>
        <taxon>rosids</taxon>
        <taxon>fabids</taxon>
        <taxon>Cucurbitales</taxon>
        <taxon>Cucurbitaceae</taxon>
        <taxon>Cucurbiteae</taxon>
        <taxon>Cucurbita</taxon>
    </lineage>
</organism>
<evidence type="ECO:0000256" key="4">
    <source>
        <dbReference type="ARBA" id="ARBA00023015"/>
    </source>
</evidence>
<gene>
    <name evidence="13" type="primary">LOC111456846</name>
</gene>
<evidence type="ECO:0000256" key="2">
    <source>
        <dbReference type="ARBA" id="ARBA00022771"/>
    </source>
</evidence>
<feature type="region of interest" description="Disordered" evidence="10">
    <location>
        <begin position="101"/>
        <end position="136"/>
    </location>
</feature>
<dbReference type="PROSITE" id="PS50884">
    <property type="entry name" value="ZF_DOF_2"/>
    <property type="match status" value="1"/>
</dbReference>
<dbReference type="InterPro" id="IPR003851">
    <property type="entry name" value="Znf_Dof"/>
</dbReference>